<evidence type="ECO:0008006" key="3">
    <source>
        <dbReference type="Google" id="ProtNLM"/>
    </source>
</evidence>
<dbReference type="Proteomes" id="UP001148786">
    <property type="component" value="Unassembled WGS sequence"/>
</dbReference>
<dbReference type="AlphaFoldDB" id="A0A9W8JXN1"/>
<gene>
    <name evidence="1" type="ORF">NLJ89_g10974</name>
</gene>
<dbReference type="Gene3D" id="2.60.270.20">
    <property type="entry name" value="Cytolysin/lectin"/>
    <property type="match status" value="1"/>
</dbReference>
<dbReference type="OrthoDB" id="4791458at2759"/>
<organism evidence="1 2">
    <name type="scientific">Agrocybe chaxingu</name>
    <dbReference type="NCBI Taxonomy" id="84603"/>
    <lineage>
        <taxon>Eukaryota</taxon>
        <taxon>Fungi</taxon>
        <taxon>Dikarya</taxon>
        <taxon>Basidiomycota</taxon>
        <taxon>Agaricomycotina</taxon>
        <taxon>Agaricomycetes</taxon>
        <taxon>Agaricomycetidae</taxon>
        <taxon>Agaricales</taxon>
        <taxon>Agaricineae</taxon>
        <taxon>Strophariaceae</taxon>
        <taxon>Agrocybe</taxon>
    </lineage>
</organism>
<dbReference type="EMBL" id="JANKHO010002245">
    <property type="protein sequence ID" value="KAJ3493620.1"/>
    <property type="molecule type" value="Genomic_DNA"/>
</dbReference>
<comment type="caution">
    <text evidence="1">The sequence shown here is derived from an EMBL/GenBank/DDBJ whole genome shotgun (WGS) entry which is preliminary data.</text>
</comment>
<dbReference type="Pfam" id="PF07367">
    <property type="entry name" value="FB_lectin"/>
    <property type="match status" value="1"/>
</dbReference>
<evidence type="ECO:0000313" key="2">
    <source>
        <dbReference type="Proteomes" id="UP001148786"/>
    </source>
</evidence>
<reference evidence="1" key="1">
    <citation type="submission" date="2022-07" db="EMBL/GenBank/DDBJ databases">
        <title>Genome Sequence of Agrocybe chaxingu.</title>
        <authorList>
            <person name="Buettner E."/>
        </authorList>
    </citation>
    <scope>NUCLEOTIDE SEQUENCE</scope>
    <source>
        <strain evidence="1">MP-N11</strain>
    </source>
</reference>
<sequence>MQNSGASGMLRFKALPTGEEFTVIVGVHNYKHWCHIIPNFQELNKTAMLVHPTYYSGGERSGTNSGWTQLPSFEAIDKKGHKFLLVFNKAEGNNLYATLSISV</sequence>
<dbReference type="InterPro" id="IPR009960">
    <property type="entry name" value="Fruit_body_lectin_fun"/>
</dbReference>
<dbReference type="InterPro" id="IPR015926">
    <property type="entry name" value="Cytolysin/lectin"/>
</dbReference>
<accession>A0A9W8JXN1</accession>
<protein>
    <recommendedName>
        <fullName evidence="3">Lectin</fullName>
    </recommendedName>
</protein>
<dbReference type="SUPFAM" id="SSF63724">
    <property type="entry name" value="Cytolysin/lectin"/>
    <property type="match status" value="1"/>
</dbReference>
<keyword evidence="2" id="KW-1185">Reference proteome</keyword>
<name>A0A9W8JXN1_9AGAR</name>
<evidence type="ECO:0000313" key="1">
    <source>
        <dbReference type="EMBL" id="KAJ3493620.1"/>
    </source>
</evidence>
<proteinExistence type="predicted"/>